<dbReference type="AlphaFoldDB" id="Q69XH9"/>
<feature type="compositionally biased region" description="Low complexity" evidence="1">
    <location>
        <begin position="62"/>
        <end position="86"/>
    </location>
</feature>
<organism evidence="2 3">
    <name type="scientific">Oryza sativa subsp. japonica</name>
    <name type="common">Rice</name>
    <dbReference type="NCBI Taxonomy" id="39947"/>
    <lineage>
        <taxon>Eukaryota</taxon>
        <taxon>Viridiplantae</taxon>
        <taxon>Streptophyta</taxon>
        <taxon>Embryophyta</taxon>
        <taxon>Tracheophyta</taxon>
        <taxon>Spermatophyta</taxon>
        <taxon>Magnoliopsida</taxon>
        <taxon>Liliopsida</taxon>
        <taxon>Poales</taxon>
        <taxon>Poaceae</taxon>
        <taxon>BOP clade</taxon>
        <taxon>Oryzoideae</taxon>
        <taxon>Oryzeae</taxon>
        <taxon>Oryzinae</taxon>
        <taxon>Oryza</taxon>
        <taxon>Oryza sativa</taxon>
    </lineage>
</organism>
<name>Q69XH9_ORYSJ</name>
<reference evidence="3" key="2">
    <citation type="journal article" date="2008" name="Nucleic Acids Res.">
        <title>The rice annotation project database (RAP-DB): 2008 update.</title>
        <authorList>
            <consortium name="The rice annotation project (RAP)"/>
        </authorList>
    </citation>
    <scope>GENOME REANNOTATION</scope>
    <source>
        <strain evidence="3">cv. Nipponbare</strain>
    </source>
</reference>
<sequence length="217" mass="23157">MIVYSTRHHFSGKKIFTVQLPRRTDDKIYELLDHRAAGSSPTKTQPRRMLAALMYQAQPQSPNLLLSPSASPANQPNPTQPQPKAKSTQPPHQIPTKHPQIRARGVPAAKQAAALAGAASSTAGSGEVSGDPELGMLAASRRIPAGARAAAPAGGSGRRGAVAAGIEARGEVEEEESGNENFSPRNVFYFVDCARMGPWELGTWFTRVGVIRPCLED</sequence>
<evidence type="ECO:0000256" key="1">
    <source>
        <dbReference type="SAM" id="MobiDB-lite"/>
    </source>
</evidence>
<accession>Q69XH9</accession>
<proteinExistence type="predicted"/>
<gene>
    <name evidence="2" type="primary">P0490F09.9</name>
</gene>
<reference evidence="3" key="1">
    <citation type="journal article" date="2005" name="Nature">
        <title>The map-based sequence of the rice genome.</title>
        <authorList>
            <consortium name="International rice genome sequencing project (IRGSP)"/>
            <person name="Matsumoto T."/>
            <person name="Wu J."/>
            <person name="Kanamori H."/>
            <person name="Katayose Y."/>
            <person name="Fujisawa M."/>
            <person name="Namiki N."/>
            <person name="Mizuno H."/>
            <person name="Yamamoto K."/>
            <person name="Antonio B.A."/>
            <person name="Baba T."/>
            <person name="Sakata K."/>
            <person name="Nagamura Y."/>
            <person name="Aoki H."/>
            <person name="Arikawa K."/>
            <person name="Arita K."/>
            <person name="Bito T."/>
            <person name="Chiden Y."/>
            <person name="Fujitsuka N."/>
            <person name="Fukunaka R."/>
            <person name="Hamada M."/>
            <person name="Harada C."/>
            <person name="Hayashi A."/>
            <person name="Hijishita S."/>
            <person name="Honda M."/>
            <person name="Hosokawa S."/>
            <person name="Ichikawa Y."/>
            <person name="Idonuma A."/>
            <person name="Iijima M."/>
            <person name="Ikeda M."/>
            <person name="Ikeno M."/>
            <person name="Ito K."/>
            <person name="Ito S."/>
            <person name="Ito T."/>
            <person name="Ito Y."/>
            <person name="Ito Y."/>
            <person name="Iwabuchi A."/>
            <person name="Kamiya K."/>
            <person name="Karasawa W."/>
            <person name="Kurita K."/>
            <person name="Katagiri S."/>
            <person name="Kikuta A."/>
            <person name="Kobayashi H."/>
            <person name="Kobayashi N."/>
            <person name="Machita K."/>
            <person name="Maehara T."/>
            <person name="Masukawa M."/>
            <person name="Mizubayashi T."/>
            <person name="Mukai Y."/>
            <person name="Nagasaki H."/>
            <person name="Nagata Y."/>
            <person name="Naito S."/>
            <person name="Nakashima M."/>
            <person name="Nakama Y."/>
            <person name="Nakamichi Y."/>
            <person name="Nakamura M."/>
            <person name="Meguro A."/>
            <person name="Negishi M."/>
            <person name="Ohta I."/>
            <person name="Ohta T."/>
            <person name="Okamoto M."/>
            <person name="Ono N."/>
            <person name="Saji S."/>
            <person name="Sakaguchi M."/>
            <person name="Sakai K."/>
            <person name="Shibata M."/>
            <person name="Shimokawa T."/>
            <person name="Song J."/>
            <person name="Takazaki Y."/>
            <person name="Terasawa K."/>
            <person name="Tsugane M."/>
            <person name="Tsuji K."/>
            <person name="Ueda S."/>
            <person name="Waki K."/>
            <person name="Yamagata H."/>
            <person name="Yamamoto M."/>
            <person name="Yamamoto S."/>
            <person name="Yamane H."/>
            <person name="Yoshiki S."/>
            <person name="Yoshihara R."/>
            <person name="Yukawa K."/>
            <person name="Zhong H."/>
            <person name="Yano M."/>
            <person name="Yuan Q."/>
            <person name="Ouyang S."/>
            <person name="Liu J."/>
            <person name="Jones K.M."/>
            <person name="Gansberger K."/>
            <person name="Moffat K."/>
            <person name="Hill J."/>
            <person name="Bera J."/>
            <person name="Fadrosh D."/>
            <person name="Jin S."/>
            <person name="Johri S."/>
            <person name="Kim M."/>
            <person name="Overton L."/>
            <person name="Reardon M."/>
            <person name="Tsitrin T."/>
            <person name="Vuong H."/>
            <person name="Weaver B."/>
            <person name="Ciecko A."/>
            <person name="Tallon L."/>
            <person name="Jackson J."/>
            <person name="Pai G."/>
            <person name="Aken S.V."/>
            <person name="Utterback T."/>
            <person name="Reidmuller S."/>
            <person name="Feldblyum T."/>
            <person name="Hsiao J."/>
            <person name="Zismann V."/>
            <person name="Iobst S."/>
            <person name="de Vazeille A.R."/>
            <person name="Buell C.R."/>
            <person name="Ying K."/>
            <person name="Li Y."/>
            <person name="Lu T."/>
            <person name="Huang Y."/>
            <person name="Zhao Q."/>
            <person name="Feng Q."/>
            <person name="Zhang L."/>
            <person name="Zhu J."/>
            <person name="Weng Q."/>
            <person name="Mu J."/>
            <person name="Lu Y."/>
            <person name="Fan D."/>
            <person name="Liu Y."/>
            <person name="Guan J."/>
            <person name="Zhang Y."/>
            <person name="Yu S."/>
            <person name="Liu X."/>
            <person name="Zhang Y."/>
            <person name="Hong G."/>
            <person name="Han B."/>
            <person name="Choisne N."/>
            <person name="Demange N."/>
            <person name="Orjeda G."/>
            <person name="Samain S."/>
            <person name="Cattolico L."/>
            <person name="Pelletier E."/>
            <person name="Couloux A."/>
            <person name="Segurens B."/>
            <person name="Wincker P."/>
            <person name="D'Hont A."/>
            <person name="Scarpelli C."/>
            <person name="Weissenbach J."/>
            <person name="Salanoubat M."/>
            <person name="Quetier F."/>
            <person name="Yu Y."/>
            <person name="Kim H.R."/>
            <person name="Rambo T."/>
            <person name="Currie J."/>
            <person name="Collura K."/>
            <person name="Luo M."/>
            <person name="Yang T."/>
            <person name="Ammiraju J.S.S."/>
            <person name="Engler F."/>
            <person name="Soderlund C."/>
            <person name="Wing R.A."/>
            <person name="Palmer L.E."/>
            <person name="de la Bastide M."/>
            <person name="Spiegel L."/>
            <person name="Nascimento L."/>
            <person name="Zutavern T."/>
            <person name="O'Shaughnessy A."/>
            <person name="Dike S."/>
            <person name="Dedhia N."/>
            <person name="Preston R."/>
            <person name="Balija V."/>
            <person name="McCombie W.R."/>
            <person name="Chow T."/>
            <person name="Chen H."/>
            <person name="Chung M."/>
            <person name="Chen C."/>
            <person name="Shaw J."/>
            <person name="Wu H."/>
            <person name="Hsiao K."/>
            <person name="Chao Y."/>
            <person name="Chu M."/>
            <person name="Cheng C."/>
            <person name="Hour A."/>
            <person name="Lee P."/>
            <person name="Lin S."/>
            <person name="Lin Y."/>
            <person name="Liou J."/>
            <person name="Liu S."/>
            <person name="Hsing Y."/>
            <person name="Raghuvanshi S."/>
            <person name="Mohanty A."/>
            <person name="Bharti A.K."/>
            <person name="Gaur A."/>
            <person name="Gupta V."/>
            <person name="Kumar D."/>
            <person name="Ravi V."/>
            <person name="Vij S."/>
            <person name="Kapur A."/>
            <person name="Khurana P."/>
            <person name="Khurana P."/>
            <person name="Khurana J.P."/>
            <person name="Tyagi A.K."/>
            <person name="Gaikwad K."/>
            <person name="Singh A."/>
            <person name="Dalal V."/>
            <person name="Srivastava S."/>
            <person name="Dixit A."/>
            <person name="Pal A.K."/>
            <person name="Ghazi I.A."/>
            <person name="Yadav M."/>
            <person name="Pandit A."/>
            <person name="Bhargava A."/>
            <person name="Sureshbabu K."/>
            <person name="Batra K."/>
            <person name="Sharma T.R."/>
            <person name="Mohapatra T."/>
            <person name="Singh N.K."/>
            <person name="Messing J."/>
            <person name="Nelson A.B."/>
            <person name="Fuks G."/>
            <person name="Kavchok S."/>
            <person name="Keizer G."/>
            <person name="Linton E."/>
            <person name="Llaca V."/>
            <person name="Song R."/>
            <person name="Tanyolac B."/>
            <person name="Young S."/>
            <person name="Ho-Il K."/>
            <person name="Hahn J.H."/>
            <person name="Sangsakoo G."/>
            <person name="Vanavichit A."/>
            <person name="de Mattos Luiz.A.T."/>
            <person name="Zimmer P.D."/>
            <person name="Malone G."/>
            <person name="Dellagostin O."/>
            <person name="de Oliveira A.C."/>
            <person name="Bevan M."/>
            <person name="Bancroft I."/>
            <person name="Minx P."/>
            <person name="Cordum H."/>
            <person name="Wilson R."/>
            <person name="Cheng Z."/>
            <person name="Jin W."/>
            <person name="Jiang J."/>
            <person name="Leong S.A."/>
            <person name="Iwama H."/>
            <person name="Gojobori T."/>
            <person name="Itoh T."/>
            <person name="Niimura Y."/>
            <person name="Fujii Y."/>
            <person name="Habara T."/>
            <person name="Sakai H."/>
            <person name="Sato Y."/>
            <person name="Wilson G."/>
            <person name="Kumar K."/>
            <person name="McCouch S."/>
            <person name="Juretic N."/>
            <person name="Hoen D."/>
            <person name="Wright S."/>
            <person name="Bruskiewich R."/>
            <person name="Bureau T."/>
            <person name="Miyao A."/>
            <person name="Hirochika H."/>
            <person name="Nishikawa T."/>
            <person name="Kadowaki K."/>
            <person name="Sugiura M."/>
            <person name="Burr B."/>
            <person name="Sasaki T."/>
        </authorList>
    </citation>
    <scope>NUCLEOTIDE SEQUENCE [LARGE SCALE GENOMIC DNA]</scope>
    <source>
        <strain evidence="3">cv. Nipponbare</strain>
    </source>
</reference>
<dbReference type="EMBL" id="AP003616">
    <property type="protein sequence ID" value="BAD35478.1"/>
    <property type="molecule type" value="Genomic_DNA"/>
</dbReference>
<dbReference type="Proteomes" id="UP000000763">
    <property type="component" value="Chromosome 6"/>
</dbReference>
<evidence type="ECO:0000313" key="2">
    <source>
        <dbReference type="EMBL" id="BAD35478.1"/>
    </source>
</evidence>
<protein>
    <submittedName>
        <fullName evidence="2">Uncharacterized protein</fullName>
    </submittedName>
</protein>
<feature type="region of interest" description="Disordered" evidence="1">
    <location>
        <begin position="62"/>
        <end position="133"/>
    </location>
</feature>
<evidence type="ECO:0000313" key="3">
    <source>
        <dbReference type="Proteomes" id="UP000000763"/>
    </source>
</evidence>
<feature type="compositionally biased region" description="Low complexity" evidence="1">
    <location>
        <begin position="108"/>
        <end position="129"/>
    </location>
</feature>